<dbReference type="PANTHER" id="PTHR40980">
    <property type="entry name" value="PLUG DOMAIN-CONTAINING PROTEIN"/>
    <property type="match status" value="1"/>
</dbReference>
<evidence type="ECO:0000259" key="5">
    <source>
        <dbReference type="Pfam" id="PF07715"/>
    </source>
</evidence>
<feature type="domain" description="Outer membrane protein beta-barrel" evidence="6">
    <location>
        <begin position="379"/>
        <end position="784"/>
    </location>
</feature>
<dbReference type="RefSeq" id="WP_196935907.1">
    <property type="nucleotide sequence ID" value="NZ_MU158698.1"/>
</dbReference>
<keyword evidence="2" id="KW-0472">Membrane</keyword>
<dbReference type="InterPro" id="IPR036942">
    <property type="entry name" value="Beta-barrel_TonB_sf"/>
</dbReference>
<comment type="subcellular location">
    <subcellularLocation>
        <location evidence="1">Cell outer membrane</location>
    </subcellularLocation>
</comment>
<evidence type="ECO:0000313" key="8">
    <source>
        <dbReference type="Proteomes" id="UP000616201"/>
    </source>
</evidence>
<keyword evidence="3" id="KW-0998">Cell outer membrane</keyword>
<dbReference type="Gene3D" id="2.170.130.10">
    <property type="entry name" value="TonB-dependent receptor, plug domain"/>
    <property type="match status" value="1"/>
</dbReference>
<accession>A0A928YP73</accession>
<dbReference type="Gene3D" id="2.60.40.1120">
    <property type="entry name" value="Carboxypeptidase-like, regulatory domain"/>
    <property type="match status" value="1"/>
</dbReference>
<name>A0A928YP73_9SPHI</name>
<feature type="signal peptide" evidence="4">
    <location>
        <begin position="1"/>
        <end position="23"/>
    </location>
</feature>
<feature type="domain" description="TonB-dependent receptor plug" evidence="5">
    <location>
        <begin position="135"/>
        <end position="222"/>
    </location>
</feature>
<dbReference type="InterPro" id="IPR012910">
    <property type="entry name" value="Plug_dom"/>
</dbReference>
<feature type="chain" id="PRO_5037840326" description="Outer membrane receptor proteins, mostly Fe transport" evidence="4">
    <location>
        <begin position="24"/>
        <end position="809"/>
    </location>
</feature>
<organism evidence="7 8">
    <name type="scientific">Sphingobacterium hungaricum</name>
    <dbReference type="NCBI Taxonomy" id="2082723"/>
    <lineage>
        <taxon>Bacteria</taxon>
        <taxon>Pseudomonadati</taxon>
        <taxon>Bacteroidota</taxon>
        <taxon>Sphingobacteriia</taxon>
        <taxon>Sphingobacteriales</taxon>
        <taxon>Sphingobacteriaceae</taxon>
        <taxon>Sphingobacterium</taxon>
    </lineage>
</organism>
<evidence type="ECO:0000256" key="1">
    <source>
        <dbReference type="ARBA" id="ARBA00004442"/>
    </source>
</evidence>
<evidence type="ECO:0000313" key="7">
    <source>
        <dbReference type="EMBL" id="MBE8712811.1"/>
    </source>
</evidence>
<dbReference type="Pfam" id="PF07715">
    <property type="entry name" value="Plug"/>
    <property type="match status" value="1"/>
</dbReference>
<dbReference type="InterPro" id="IPR041700">
    <property type="entry name" value="OMP_b-brl_3"/>
</dbReference>
<keyword evidence="4" id="KW-0732">Signal</keyword>
<gene>
    <name evidence="7" type="ORF">C4F49_03855</name>
</gene>
<dbReference type="Pfam" id="PF13620">
    <property type="entry name" value="CarboxypepD_reg"/>
    <property type="match status" value="1"/>
</dbReference>
<evidence type="ECO:0008006" key="9">
    <source>
        <dbReference type="Google" id="ProtNLM"/>
    </source>
</evidence>
<proteinExistence type="predicted"/>
<dbReference type="PANTHER" id="PTHR40980:SF4">
    <property type="entry name" value="TONB-DEPENDENT RECEPTOR-LIKE BETA-BARREL DOMAIN-CONTAINING PROTEIN"/>
    <property type="match status" value="1"/>
</dbReference>
<dbReference type="GO" id="GO:0009279">
    <property type="term" value="C:cell outer membrane"/>
    <property type="evidence" value="ECO:0007669"/>
    <property type="project" value="UniProtKB-SubCell"/>
</dbReference>
<dbReference type="InterPro" id="IPR037066">
    <property type="entry name" value="Plug_dom_sf"/>
</dbReference>
<dbReference type="SUPFAM" id="SSF49464">
    <property type="entry name" value="Carboxypeptidase regulatory domain-like"/>
    <property type="match status" value="1"/>
</dbReference>
<evidence type="ECO:0000256" key="2">
    <source>
        <dbReference type="ARBA" id="ARBA00023136"/>
    </source>
</evidence>
<evidence type="ECO:0000256" key="4">
    <source>
        <dbReference type="SAM" id="SignalP"/>
    </source>
</evidence>
<dbReference type="Proteomes" id="UP000616201">
    <property type="component" value="Unassembled WGS sequence"/>
</dbReference>
<dbReference type="Pfam" id="PF14905">
    <property type="entry name" value="OMP_b-brl_3"/>
    <property type="match status" value="1"/>
</dbReference>
<evidence type="ECO:0000259" key="6">
    <source>
        <dbReference type="Pfam" id="PF14905"/>
    </source>
</evidence>
<dbReference type="Gene3D" id="2.40.170.20">
    <property type="entry name" value="TonB-dependent receptor, beta-barrel domain"/>
    <property type="match status" value="1"/>
</dbReference>
<dbReference type="EMBL" id="PRDK01000003">
    <property type="protein sequence ID" value="MBE8712811.1"/>
    <property type="molecule type" value="Genomic_DNA"/>
</dbReference>
<reference evidence="7" key="1">
    <citation type="submission" date="2018-02" db="EMBL/GenBank/DDBJ databases">
        <authorList>
            <person name="Vasarhelyi B.M."/>
            <person name="Deshmukh S."/>
            <person name="Balint B."/>
            <person name="Kukolya J."/>
        </authorList>
    </citation>
    <scope>NUCLEOTIDE SEQUENCE</scope>
    <source>
        <strain evidence="7">KB22</strain>
    </source>
</reference>
<dbReference type="InterPro" id="IPR008969">
    <property type="entry name" value="CarboxyPept-like_regulatory"/>
</dbReference>
<protein>
    <recommendedName>
        <fullName evidence="9">Outer membrane receptor proteins, mostly Fe transport</fullName>
    </recommendedName>
</protein>
<dbReference type="AlphaFoldDB" id="A0A928YP73"/>
<keyword evidence="8" id="KW-1185">Reference proteome</keyword>
<dbReference type="SUPFAM" id="SSF56935">
    <property type="entry name" value="Porins"/>
    <property type="match status" value="1"/>
</dbReference>
<comment type="caution">
    <text evidence="7">The sequence shown here is derived from an EMBL/GenBank/DDBJ whole genome shotgun (WGS) entry which is preliminary data.</text>
</comment>
<evidence type="ECO:0000256" key="3">
    <source>
        <dbReference type="ARBA" id="ARBA00023237"/>
    </source>
</evidence>
<sequence>MAKKIAVLITLIYLMICCSYASAQNIEKLILGKVVDHEMQPVASATIQLYSFDQMLVSSATSDSEGKFSMKFSKPGKYFVQVSHIGHETLRSSMFEFSNIDLGILKIAVNENLLESVRVEGKKKNFEVKDGIIVYSVENSISAKDVSVLEALKGAPGVYVENESNISLNGKGGVQVLLDGRQIFLSGKELIDLLKSLPSNNLKSIEIINSPSAKHDASGSAGIINIVTKKQLTTGLNGNVSSTVAYGISPKQLQNIALNYRVNSINVFGNYSHTLGNYNYIYGTNRQQNGKSYDSHTDDVDKRQKMNAQVGMDYYLNDKNTISFLASSNFIFGGGITDTHTEISALPSTSIEESLDATNDYYGQSTARYNFNLNYKFEDSLGRSFTIDADYALFDKWNKNLQSNIYRDNTDIIIQQNYNRTLNDIDIDMKGIKLDYALNLWKGKLETGLKYTHVGSKNSSQFYHVHQDIDSLDNRRSNNFHFDEHTSSAYIDYKRSLGKWSLQGGLRLEHSNSQGSLIDLNGVEGMSDKITRRFTNLFPFLSATRRLNEHQNFSISYSKRIERPAYQDLNPFIYMLDELSFWQGNPFLSPSLTHRLTMLYSLKSSTIITLNYAYTDQFTAKITDTLDTEKIVIISKNLGTQKHLSLALTQNFAPKPWWDITFNGLLYYIHNDVSFDQYRNLNLRQVAGRVSLVQSFHLPYQFKAEITSMYNSKRLSGANTISQPVSQVDVALQKTIFKDKATLRLAVSDIYKGNQSRYTQNFPGFTSSSYGYFESRQVRFSFSYRFSSGVTKAQRTSKSALENESRRIN</sequence>